<proteinExistence type="predicted"/>
<protein>
    <submittedName>
        <fullName evidence="1">Uncharacterized protein</fullName>
    </submittedName>
</protein>
<organism evidence="1 2">
    <name type="scientific">Comamonas testosteroni TK102</name>
    <dbReference type="NCBI Taxonomy" id="1392005"/>
    <lineage>
        <taxon>Bacteria</taxon>
        <taxon>Pseudomonadati</taxon>
        <taxon>Pseudomonadota</taxon>
        <taxon>Betaproteobacteria</taxon>
        <taxon>Burkholderiales</taxon>
        <taxon>Comamonadaceae</taxon>
        <taxon>Comamonas</taxon>
    </lineage>
</organism>
<dbReference type="AlphaFoldDB" id="A0A076PPK0"/>
<name>A0A076PPK0_COMTE</name>
<dbReference type="KEGG" id="ctes:O987_05715"/>
<evidence type="ECO:0000313" key="2">
    <source>
        <dbReference type="Proteomes" id="UP000028782"/>
    </source>
</evidence>
<reference evidence="1 2" key="1">
    <citation type="journal article" date="2014" name="Genome Announc.">
        <title>Complete Genome Sequence of Polychlorinated Biphenyl Degrader Comamonas testosteroni TK102 (NBRC 109938).</title>
        <authorList>
            <person name="Fukuda K."/>
            <person name="Hosoyama A."/>
            <person name="Tsuchikane K."/>
            <person name="Ohji S."/>
            <person name="Yamazoe A."/>
            <person name="Fujita N."/>
            <person name="Shintani M."/>
            <person name="Kimbara K."/>
        </authorList>
    </citation>
    <scope>NUCLEOTIDE SEQUENCE [LARGE SCALE GENOMIC DNA]</scope>
    <source>
        <strain evidence="1">TK102</strain>
    </source>
</reference>
<dbReference type="Proteomes" id="UP000028782">
    <property type="component" value="Chromosome"/>
</dbReference>
<accession>A0A076PPK0</accession>
<sequence length="195" mass="20848">MSSETVNAMSSGQALPAGAAAIDPPGPAMGASSAAERLSPQALIDEIKVRARVRLSRARREGAAGSTSLRDHLHQAAREAGFAGWEQARRVLGALAAPGDDMGSFWHVPRSGILLHIWFSEYAQARSVLAQQVDGFLLPYRRQCFIVQAPFIEALGLNPADPAWAVIGRDLVAAYGTPAWRSLAWQRLHAPAGAF</sequence>
<evidence type="ECO:0000313" key="1">
    <source>
        <dbReference type="EMBL" id="AIJ45302.1"/>
    </source>
</evidence>
<dbReference type="EMBL" id="CP006704">
    <property type="protein sequence ID" value="AIJ45302.1"/>
    <property type="molecule type" value="Genomic_DNA"/>
</dbReference>
<dbReference type="HOGENOM" id="CLU_1394248_0_0_4"/>
<dbReference type="RefSeq" id="WP_043371094.1">
    <property type="nucleotide sequence ID" value="NZ_CP006704.1"/>
</dbReference>
<gene>
    <name evidence="1" type="ORF">O987_05715</name>
</gene>